<dbReference type="Pfam" id="PF00512">
    <property type="entry name" value="HisKA"/>
    <property type="match status" value="1"/>
</dbReference>
<dbReference type="InterPro" id="IPR036097">
    <property type="entry name" value="HisK_dim/P_sf"/>
</dbReference>
<comment type="catalytic activity">
    <reaction evidence="1">
        <text>ATP + protein L-histidine = ADP + protein N-phospho-L-histidine.</text>
        <dbReference type="EC" id="2.7.13.3"/>
    </reaction>
</comment>
<dbReference type="OrthoDB" id="9792991at2"/>
<evidence type="ECO:0000313" key="4">
    <source>
        <dbReference type="EMBL" id="OEH85343.1"/>
    </source>
</evidence>
<dbReference type="EC" id="2.7.13.3" evidence="2"/>
<protein>
    <recommendedName>
        <fullName evidence="2">histidine kinase</fullName>
        <ecNumber evidence="2">2.7.13.3</ecNumber>
    </recommendedName>
</protein>
<sequence length="96" mass="10747">MKNTAQHERKKLYTCEPILQLQHDMRTPLNVILGYAQLLGCDRTMNLTDAQINKIQGIITACRKLNGILDESISTCVHGTAREIENPEVGEPGEKD</sequence>
<dbReference type="GO" id="GO:0000155">
    <property type="term" value="F:phosphorelay sensor kinase activity"/>
    <property type="evidence" value="ECO:0007669"/>
    <property type="project" value="InterPro"/>
</dbReference>
<comment type="caution">
    <text evidence="4">The sequence shown here is derived from an EMBL/GenBank/DDBJ whole genome shotgun (WGS) entry which is preliminary data.</text>
</comment>
<gene>
    <name evidence="4" type="ORF">BHU72_04415</name>
</gene>
<feature type="domain" description="Signal transduction histidine kinase dimerisation/phosphoacceptor" evidence="3">
    <location>
        <begin position="21"/>
        <end position="71"/>
    </location>
</feature>
<keyword evidence="5" id="KW-1185">Reference proteome</keyword>
<dbReference type="EMBL" id="MJAT01000022">
    <property type="protein sequence ID" value="OEH85343.1"/>
    <property type="molecule type" value="Genomic_DNA"/>
</dbReference>
<dbReference type="AlphaFoldDB" id="A0A1E5L5Q7"/>
<dbReference type="Proteomes" id="UP000095255">
    <property type="component" value="Unassembled WGS sequence"/>
</dbReference>
<accession>A0A1E5L5Q7</accession>
<evidence type="ECO:0000313" key="5">
    <source>
        <dbReference type="Proteomes" id="UP000095255"/>
    </source>
</evidence>
<dbReference type="CDD" id="cd00082">
    <property type="entry name" value="HisKA"/>
    <property type="match status" value="1"/>
</dbReference>
<evidence type="ECO:0000256" key="2">
    <source>
        <dbReference type="ARBA" id="ARBA00012438"/>
    </source>
</evidence>
<dbReference type="RefSeq" id="WP_069702169.1">
    <property type="nucleotide sequence ID" value="NZ_MJAT01000022.1"/>
</dbReference>
<dbReference type="STRING" id="1390249.BHU72_04415"/>
<dbReference type="SUPFAM" id="SSF47384">
    <property type="entry name" value="Homodimeric domain of signal transducing histidine kinase"/>
    <property type="match status" value="1"/>
</dbReference>
<dbReference type="Gene3D" id="1.10.287.130">
    <property type="match status" value="1"/>
</dbReference>
<proteinExistence type="predicted"/>
<dbReference type="InterPro" id="IPR003661">
    <property type="entry name" value="HisK_dim/P_dom"/>
</dbReference>
<name>A0A1E5L5Q7_9FIRM</name>
<evidence type="ECO:0000259" key="3">
    <source>
        <dbReference type="Pfam" id="PF00512"/>
    </source>
</evidence>
<evidence type="ECO:0000256" key="1">
    <source>
        <dbReference type="ARBA" id="ARBA00000085"/>
    </source>
</evidence>
<organism evidence="4 5">
    <name type="scientific">Desulfuribacillus stibiiarsenatis</name>
    <dbReference type="NCBI Taxonomy" id="1390249"/>
    <lineage>
        <taxon>Bacteria</taxon>
        <taxon>Bacillati</taxon>
        <taxon>Bacillota</taxon>
        <taxon>Desulfuribacillia</taxon>
        <taxon>Desulfuribacillales</taxon>
        <taxon>Desulfuribacillaceae</taxon>
        <taxon>Desulfuribacillus</taxon>
    </lineage>
</organism>
<reference evidence="4 5" key="1">
    <citation type="submission" date="2016-09" db="EMBL/GenBank/DDBJ databases">
        <title>Desulfuribacillus arsenicus sp. nov., an obligately anaerobic, dissimilatory arsenic- and antimonate-reducing bacterium isolated from anoxic sediments.</title>
        <authorList>
            <person name="Abin C.A."/>
            <person name="Hollibaugh J.T."/>
        </authorList>
    </citation>
    <scope>NUCLEOTIDE SEQUENCE [LARGE SCALE GENOMIC DNA]</scope>
    <source>
        <strain evidence="4 5">MLFW-2</strain>
    </source>
</reference>